<reference evidence="3" key="1">
    <citation type="submission" date="2022-11" db="UniProtKB">
        <authorList>
            <consortium name="WormBaseParasite"/>
        </authorList>
    </citation>
    <scope>IDENTIFICATION</scope>
</reference>
<dbReference type="SUPFAM" id="SSF81321">
    <property type="entry name" value="Family A G protein-coupled receptor-like"/>
    <property type="match status" value="1"/>
</dbReference>
<dbReference type="PANTHER" id="PTHR46709:SF6">
    <property type="entry name" value="G-PROTEIN COUPLED RECEPTORS FAMILY 1 PROFILE DOMAIN-CONTAINING PROTEIN"/>
    <property type="match status" value="1"/>
</dbReference>
<organism evidence="2 3">
    <name type="scientific">Acrobeloides nanus</name>
    <dbReference type="NCBI Taxonomy" id="290746"/>
    <lineage>
        <taxon>Eukaryota</taxon>
        <taxon>Metazoa</taxon>
        <taxon>Ecdysozoa</taxon>
        <taxon>Nematoda</taxon>
        <taxon>Chromadorea</taxon>
        <taxon>Rhabditida</taxon>
        <taxon>Tylenchina</taxon>
        <taxon>Cephalobomorpha</taxon>
        <taxon>Cephaloboidea</taxon>
        <taxon>Cephalobidae</taxon>
        <taxon>Acrobeloides</taxon>
    </lineage>
</organism>
<protein>
    <submittedName>
        <fullName evidence="3">G-protein coupled receptors family 1 profile domain-containing protein</fullName>
    </submittedName>
</protein>
<name>A0A914E0T6_9BILA</name>
<evidence type="ECO:0000313" key="3">
    <source>
        <dbReference type="WBParaSite" id="ACRNAN_scaffold4853.g19072.t1"/>
    </source>
</evidence>
<dbReference type="Gene3D" id="1.20.1070.10">
    <property type="entry name" value="Rhodopsin 7-helix transmembrane proteins"/>
    <property type="match status" value="1"/>
</dbReference>
<keyword evidence="1" id="KW-0812">Transmembrane</keyword>
<keyword evidence="1" id="KW-0472">Membrane</keyword>
<proteinExistence type="predicted"/>
<dbReference type="WBParaSite" id="ACRNAN_scaffold4853.g19072.t1">
    <property type="protein sequence ID" value="ACRNAN_scaffold4853.g19072.t1"/>
    <property type="gene ID" value="ACRNAN_scaffold4853.g19072"/>
</dbReference>
<dbReference type="Proteomes" id="UP000887540">
    <property type="component" value="Unplaced"/>
</dbReference>
<dbReference type="AlphaFoldDB" id="A0A914E0T6"/>
<feature type="transmembrane region" description="Helical" evidence="1">
    <location>
        <begin position="33"/>
        <end position="57"/>
    </location>
</feature>
<sequence>MDGEIVGHMHIGENITTSEECYYIGTDYLHIKIYLIGVFATIVAIVSFSLNSFYTIVFLLNPALRRTTLYYFGILAVLDIIMAVNYFALMVVPHTFLMPVYK</sequence>
<evidence type="ECO:0000313" key="2">
    <source>
        <dbReference type="Proteomes" id="UP000887540"/>
    </source>
</evidence>
<accession>A0A914E0T6</accession>
<keyword evidence="2" id="KW-1185">Reference proteome</keyword>
<feature type="transmembrane region" description="Helical" evidence="1">
    <location>
        <begin position="69"/>
        <end position="92"/>
    </location>
</feature>
<keyword evidence="1" id="KW-1133">Transmembrane helix</keyword>
<evidence type="ECO:0000256" key="1">
    <source>
        <dbReference type="SAM" id="Phobius"/>
    </source>
</evidence>
<dbReference type="PANTHER" id="PTHR46709">
    <property type="entry name" value="PROTEIN CBG23488-RELATED"/>
    <property type="match status" value="1"/>
</dbReference>